<evidence type="ECO:0000313" key="3">
    <source>
        <dbReference type="EMBL" id="CUU55885.1"/>
    </source>
</evidence>
<dbReference type="Gene3D" id="2.30.40.10">
    <property type="entry name" value="Urease, subunit C, domain 1"/>
    <property type="match status" value="1"/>
</dbReference>
<dbReference type="InterPro" id="IPR050287">
    <property type="entry name" value="MTA/SAH_deaminase"/>
</dbReference>
<dbReference type="EMBL" id="FAOZ01000006">
    <property type="protein sequence ID" value="CUU55885.1"/>
    <property type="molecule type" value="Genomic_DNA"/>
</dbReference>
<evidence type="ECO:0000256" key="1">
    <source>
        <dbReference type="ARBA" id="ARBA00022801"/>
    </source>
</evidence>
<protein>
    <submittedName>
        <fullName evidence="3">Cytosine/adenosine deaminase</fullName>
    </submittedName>
</protein>
<feature type="domain" description="Amidohydrolase-related" evidence="2">
    <location>
        <begin position="62"/>
        <end position="449"/>
    </location>
</feature>
<dbReference type="Proteomes" id="UP000198802">
    <property type="component" value="Unassembled WGS sequence"/>
</dbReference>
<reference evidence="4" key="1">
    <citation type="submission" date="2015-11" db="EMBL/GenBank/DDBJ databases">
        <authorList>
            <person name="Varghese N."/>
        </authorList>
    </citation>
    <scope>NUCLEOTIDE SEQUENCE [LARGE SCALE GENOMIC DNA]</scope>
    <source>
        <strain evidence="4">DSM 45899</strain>
    </source>
</reference>
<proteinExistence type="predicted"/>
<dbReference type="RefSeq" id="WP_091275057.1">
    <property type="nucleotide sequence ID" value="NZ_FAOZ01000006.1"/>
</dbReference>
<dbReference type="Pfam" id="PF01979">
    <property type="entry name" value="Amidohydro_1"/>
    <property type="match status" value="1"/>
</dbReference>
<evidence type="ECO:0000313" key="4">
    <source>
        <dbReference type="Proteomes" id="UP000198802"/>
    </source>
</evidence>
<dbReference type="GO" id="GO:0016810">
    <property type="term" value="F:hydrolase activity, acting on carbon-nitrogen (but not peptide) bonds"/>
    <property type="evidence" value="ECO:0007669"/>
    <property type="project" value="InterPro"/>
</dbReference>
<dbReference type="AlphaFoldDB" id="A0A0S4QK97"/>
<gene>
    <name evidence="3" type="ORF">Ga0074812_106140</name>
</gene>
<dbReference type="Gene3D" id="3.20.20.140">
    <property type="entry name" value="Metal-dependent hydrolases"/>
    <property type="match status" value="1"/>
</dbReference>
<keyword evidence="4" id="KW-1185">Reference proteome</keyword>
<evidence type="ECO:0000259" key="2">
    <source>
        <dbReference type="Pfam" id="PF01979"/>
    </source>
</evidence>
<name>A0A0S4QK97_9ACTN</name>
<dbReference type="SUPFAM" id="SSF51338">
    <property type="entry name" value="Composite domain of metallo-dependent hydrolases"/>
    <property type="match status" value="1"/>
</dbReference>
<keyword evidence="1" id="KW-0378">Hydrolase</keyword>
<sequence>MTSQPAERILVVGDPVVALDEQTLIPDGAVIVEGSTIVAVGPREQLAARGPFDRVIGSRDHLVMPGFINCHYHSELAAGPGLYQLIFERANVHIHSSYGPMDTEDLATVLRWGLVQAIKGGQTGAVDMFYGRPAMPDFGAEVALSVYDEIGFRVAFGLVSRDQNTYVHEPDEAFLARLPADLATRVRQSPMGYAWPVDDVMASYDRLVRRWDGRGDRIRVLLAPDWTPACSDELYRRCRAAADHYGTGITSHVLETRSEALWNVRTHGRPALERLADLGVLGPDLVCAHFVWVTDDELRIFADSGAVASNNPGSNLRLSSGICRARDILASGGRLAFGTDGISFTDREDFFAELRLATMLARDPRVFDEIRLDSAGVLRAAGENGSRALRMEGKVGRLAPGTFADLLVVDTRRMLFPPGRYDSTPVLDVLVDRASAADIDTVLIHGKVVMAGGRVTVVDEDALADRLAEVGERRLYRPTADERRWAALGAEVEPYVLDFYRPWYETRHEPASVYNARRL</sequence>
<dbReference type="PANTHER" id="PTHR43794">
    <property type="entry name" value="AMINOHYDROLASE SSNA-RELATED"/>
    <property type="match status" value="1"/>
</dbReference>
<dbReference type="SUPFAM" id="SSF51556">
    <property type="entry name" value="Metallo-dependent hydrolases"/>
    <property type="match status" value="1"/>
</dbReference>
<dbReference type="PANTHER" id="PTHR43794:SF11">
    <property type="entry name" value="AMIDOHYDROLASE-RELATED DOMAIN-CONTAINING PROTEIN"/>
    <property type="match status" value="1"/>
</dbReference>
<dbReference type="InterPro" id="IPR006680">
    <property type="entry name" value="Amidohydro-rel"/>
</dbReference>
<organism evidence="3 4">
    <name type="scientific">Parafrankia irregularis</name>
    <dbReference type="NCBI Taxonomy" id="795642"/>
    <lineage>
        <taxon>Bacteria</taxon>
        <taxon>Bacillati</taxon>
        <taxon>Actinomycetota</taxon>
        <taxon>Actinomycetes</taxon>
        <taxon>Frankiales</taxon>
        <taxon>Frankiaceae</taxon>
        <taxon>Parafrankia</taxon>
    </lineage>
</organism>
<accession>A0A0S4QK97</accession>
<dbReference type="InterPro" id="IPR011059">
    <property type="entry name" value="Metal-dep_hydrolase_composite"/>
</dbReference>
<dbReference type="InterPro" id="IPR032466">
    <property type="entry name" value="Metal_Hydrolase"/>
</dbReference>